<dbReference type="InterPro" id="IPR021321">
    <property type="entry name" value="DUF2922"/>
</dbReference>
<evidence type="ECO:0000313" key="1">
    <source>
        <dbReference type="EMBL" id="BAH07761.1"/>
    </source>
</evidence>
<name>B9E5I6_CLOK1</name>
<dbReference type="Pfam" id="PF11148">
    <property type="entry name" value="DUF2922"/>
    <property type="match status" value="1"/>
</dbReference>
<dbReference type="Proteomes" id="UP000007969">
    <property type="component" value="Chromosome"/>
</dbReference>
<dbReference type="HOGENOM" id="CLU_181401_1_0_9"/>
<dbReference type="KEGG" id="ckr:CKR_2710"/>
<sequence length="84" mass="9515">MHCELKRRVAKNMTRVLTMTFLTEEGKKASIRVSNIKDNLTEQEVKTTMETIIAKNIFTSKSGDLKSIDSAHIEESSTTELQVK</sequence>
<gene>
    <name evidence="1" type="ordered locus">CKR_2710</name>
</gene>
<evidence type="ECO:0000313" key="2">
    <source>
        <dbReference type="Proteomes" id="UP000007969"/>
    </source>
</evidence>
<proteinExistence type="predicted"/>
<accession>B9E5I6</accession>
<dbReference type="AlphaFoldDB" id="B9E5I6"/>
<reference evidence="2" key="1">
    <citation type="submission" date="2005-09" db="EMBL/GenBank/DDBJ databases">
        <title>Complete genome sequence of Clostridium kluyveri and comparative genomics of Clostridia species.</title>
        <authorList>
            <person name="Inui M."/>
            <person name="Nonaka H."/>
            <person name="Shinoda Y."/>
            <person name="Ikenaga Y."/>
            <person name="Abe M."/>
            <person name="Naito K."/>
            <person name="Vertes A.A."/>
            <person name="Yukawa H."/>
        </authorList>
    </citation>
    <scope>NUCLEOTIDE SEQUENCE [LARGE SCALE GENOMIC DNA]</scope>
    <source>
        <strain evidence="2">NBRC 12016</strain>
    </source>
</reference>
<organism evidence="1 2">
    <name type="scientific">Clostridium kluyveri (strain NBRC 12016)</name>
    <dbReference type="NCBI Taxonomy" id="583346"/>
    <lineage>
        <taxon>Bacteria</taxon>
        <taxon>Bacillati</taxon>
        <taxon>Bacillota</taxon>
        <taxon>Clostridia</taxon>
        <taxon>Eubacteriales</taxon>
        <taxon>Clostridiaceae</taxon>
        <taxon>Clostridium</taxon>
    </lineage>
</organism>
<protein>
    <recommendedName>
        <fullName evidence="3">DUF2922 domain-containing protein</fullName>
    </recommendedName>
</protein>
<dbReference type="EMBL" id="AP009049">
    <property type="protein sequence ID" value="BAH07761.1"/>
    <property type="molecule type" value="Genomic_DNA"/>
</dbReference>
<evidence type="ECO:0008006" key="3">
    <source>
        <dbReference type="Google" id="ProtNLM"/>
    </source>
</evidence>